<organism evidence="7 8">
    <name type="scientific">Sphingomonas donggukensis</name>
    <dbReference type="NCBI Taxonomy" id="2949093"/>
    <lineage>
        <taxon>Bacteria</taxon>
        <taxon>Pseudomonadati</taxon>
        <taxon>Pseudomonadota</taxon>
        <taxon>Alphaproteobacteria</taxon>
        <taxon>Sphingomonadales</taxon>
        <taxon>Sphingomonadaceae</taxon>
        <taxon>Sphingomonas</taxon>
    </lineage>
</organism>
<feature type="domain" description="O-antigen ligase-related" evidence="6">
    <location>
        <begin position="233"/>
        <end position="382"/>
    </location>
</feature>
<evidence type="ECO:0000256" key="3">
    <source>
        <dbReference type="ARBA" id="ARBA00022989"/>
    </source>
</evidence>
<evidence type="ECO:0000256" key="1">
    <source>
        <dbReference type="ARBA" id="ARBA00004141"/>
    </source>
</evidence>
<proteinExistence type="predicted"/>
<protein>
    <submittedName>
        <fullName evidence="7">O-antigen ligase family protein</fullName>
    </submittedName>
</protein>
<feature type="transmembrane region" description="Helical" evidence="5">
    <location>
        <begin position="196"/>
        <end position="213"/>
    </location>
</feature>
<name>A0ABY4TSQ8_9SPHN</name>
<evidence type="ECO:0000259" key="6">
    <source>
        <dbReference type="Pfam" id="PF04932"/>
    </source>
</evidence>
<dbReference type="Proteomes" id="UP001055580">
    <property type="component" value="Chromosome"/>
</dbReference>
<reference evidence="7" key="1">
    <citation type="submission" date="2022-05" db="EMBL/GenBank/DDBJ databases">
        <title>Sphingomonas sp. strain RMG20 Genome sequencing and assembly.</title>
        <authorList>
            <person name="Kim I."/>
        </authorList>
    </citation>
    <scope>NUCLEOTIDE SEQUENCE</scope>
    <source>
        <strain evidence="7">RMG20</strain>
    </source>
</reference>
<feature type="transmembrane region" description="Helical" evidence="5">
    <location>
        <begin position="370"/>
        <end position="389"/>
    </location>
</feature>
<feature type="transmembrane region" description="Helical" evidence="5">
    <location>
        <begin position="149"/>
        <end position="169"/>
    </location>
</feature>
<feature type="transmembrane region" description="Helical" evidence="5">
    <location>
        <begin position="250"/>
        <end position="268"/>
    </location>
</feature>
<keyword evidence="2 5" id="KW-0812">Transmembrane</keyword>
<keyword evidence="8" id="KW-1185">Reference proteome</keyword>
<comment type="subcellular location">
    <subcellularLocation>
        <location evidence="1">Membrane</location>
        <topology evidence="1">Multi-pass membrane protein</topology>
    </subcellularLocation>
</comment>
<dbReference type="GO" id="GO:0016874">
    <property type="term" value="F:ligase activity"/>
    <property type="evidence" value="ECO:0007669"/>
    <property type="project" value="UniProtKB-KW"/>
</dbReference>
<feature type="transmembrane region" description="Helical" evidence="5">
    <location>
        <begin position="36"/>
        <end position="55"/>
    </location>
</feature>
<keyword evidence="3 5" id="KW-1133">Transmembrane helix</keyword>
<feature type="transmembrane region" description="Helical" evidence="5">
    <location>
        <begin position="432"/>
        <end position="449"/>
    </location>
</feature>
<feature type="transmembrane region" description="Helical" evidence="5">
    <location>
        <begin position="117"/>
        <end position="137"/>
    </location>
</feature>
<dbReference type="InterPro" id="IPR051533">
    <property type="entry name" value="WaaL-like"/>
</dbReference>
<feature type="transmembrane region" description="Helical" evidence="5">
    <location>
        <begin position="409"/>
        <end position="426"/>
    </location>
</feature>
<accession>A0ABY4TSQ8</accession>
<evidence type="ECO:0000256" key="4">
    <source>
        <dbReference type="ARBA" id="ARBA00023136"/>
    </source>
</evidence>
<sequence length="460" mass="48725">MSFLRRASDRPRTYYAAMALLVAAVVFGGASRYEVLGSVVVLLTAIAAGAYLVWITPAGRLTIERPAAWLIAGMVALPLIQLIPLPYALWSHLPGRGFATDVYAAIGVRPWLPISMVPQRTVAAALALVAPVVAFVATAQLETKGRRNLTLVIVTLAAISAVIGVVQMAGGAETAFRYYAITAADAGVGMFANPNHQGLFLSIATVLAIGWLGEQFPRRGPFPTNAFVLTLVLLLLFGGGVVLAGSRAGFGFFLLAVVAGAATLPYDLIQVPEARRRRVFVIAATIAAAFIAVLVLLASNPAVRALLESEFADGSAGRIGLLPRFLRIAGDMFPFGSGLGSFDPVYRTYETLDTMTMNYLNQAHNEPAQLLIEGGLAAAILIVALLGWVIVRGRAAWSGGLVTPATLRLRRVAVVAVAMVLAHSLVDYPLRTGSISVVFAVLCAIMLPAPDPERTRSRRN</sequence>
<evidence type="ECO:0000313" key="7">
    <source>
        <dbReference type="EMBL" id="URW74442.1"/>
    </source>
</evidence>
<dbReference type="EMBL" id="CP098401">
    <property type="protein sequence ID" value="URW74442.1"/>
    <property type="molecule type" value="Genomic_DNA"/>
</dbReference>
<dbReference type="Pfam" id="PF04932">
    <property type="entry name" value="Wzy_C"/>
    <property type="match status" value="1"/>
</dbReference>
<dbReference type="RefSeq" id="WP_250748523.1">
    <property type="nucleotide sequence ID" value="NZ_CP098401.1"/>
</dbReference>
<evidence type="ECO:0000313" key="8">
    <source>
        <dbReference type="Proteomes" id="UP001055580"/>
    </source>
</evidence>
<keyword evidence="7" id="KW-0436">Ligase</keyword>
<dbReference type="InterPro" id="IPR007016">
    <property type="entry name" value="O-antigen_ligase-rel_domated"/>
</dbReference>
<evidence type="ECO:0000256" key="5">
    <source>
        <dbReference type="SAM" id="Phobius"/>
    </source>
</evidence>
<feature type="transmembrane region" description="Helical" evidence="5">
    <location>
        <begin position="12"/>
        <end position="30"/>
    </location>
</feature>
<dbReference type="PANTHER" id="PTHR37422:SF21">
    <property type="entry name" value="EXOQ-LIKE PROTEIN"/>
    <property type="match status" value="1"/>
</dbReference>
<dbReference type="PANTHER" id="PTHR37422">
    <property type="entry name" value="TEICHURONIC ACID BIOSYNTHESIS PROTEIN TUAE"/>
    <property type="match status" value="1"/>
</dbReference>
<gene>
    <name evidence="7" type="ORF">M9980_07550</name>
</gene>
<keyword evidence="4 5" id="KW-0472">Membrane</keyword>
<feature type="transmembrane region" description="Helical" evidence="5">
    <location>
        <begin position="280"/>
        <end position="299"/>
    </location>
</feature>
<feature type="transmembrane region" description="Helical" evidence="5">
    <location>
        <begin position="225"/>
        <end position="244"/>
    </location>
</feature>
<evidence type="ECO:0000256" key="2">
    <source>
        <dbReference type="ARBA" id="ARBA00022692"/>
    </source>
</evidence>
<feature type="transmembrane region" description="Helical" evidence="5">
    <location>
        <begin position="67"/>
        <end position="90"/>
    </location>
</feature>